<name>A0A8S9QNC3_BRACR</name>
<reference evidence="1" key="1">
    <citation type="submission" date="2019-12" db="EMBL/GenBank/DDBJ databases">
        <title>Genome sequencing and annotation of Brassica cretica.</title>
        <authorList>
            <person name="Studholme D.J."/>
            <person name="Sarris P."/>
        </authorList>
    </citation>
    <scope>NUCLEOTIDE SEQUENCE</scope>
    <source>
        <strain evidence="1">PFS-109/04</strain>
        <tissue evidence="1">Leaf</tissue>
    </source>
</reference>
<accession>A0A8S9QNC3</accession>
<comment type="caution">
    <text evidence="1">The sequence shown here is derived from an EMBL/GenBank/DDBJ whole genome shotgun (WGS) entry which is preliminary data.</text>
</comment>
<proteinExistence type="predicted"/>
<protein>
    <submittedName>
        <fullName evidence="1">Uncharacterized protein</fullName>
    </submittedName>
</protein>
<dbReference type="Proteomes" id="UP000712600">
    <property type="component" value="Unassembled WGS sequence"/>
</dbReference>
<gene>
    <name evidence="1" type="ORF">F2Q69_00011061</name>
</gene>
<dbReference type="AlphaFoldDB" id="A0A8S9QNC3"/>
<evidence type="ECO:0000313" key="1">
    <source>
        <dbReference type="EMBL" id="KAF3552688.1"/>
    </source>
</evidence>
<evidence type="ECO:0000313" key="2">
    <source>
        <dbReference type="Proteomes" id="UP000712600"/>
    </source>
</evidence>
<organism evidence="1 2">
    <name type="scientific">Brassica cretica</name>
    <name type="common">Mustard</name>
    <dbReference type="NCBI Taxonomy" id="69181"/>
    <lineage>
        <taxon>Eukaryota</taxon>
        <taxon>Viridiplantae</taxon>
        <taxon>Streptophyta</taxon>
        <taxon>Embryophyta</taxon>
        <taxon>Tracheophyta</taxon>
        <taxon>Spermatophyta</taxon>
        <taxon>Magnoliopsida</taxon>
        <taxon>eudicotyledons</taxon>
        <taxon>Gunneridae</taxon>
        <taxon>Pentapetalae</taxon>
        <taxon>rosids</taxon>
        <taxon>malvids</taxon>
        <taxon>Brassicales</taxon>
        <taxon>Brassicaceae</taxon>
        <taxon>Brassiceae</taxon>
        <taxon>Brassica</taxon>
    </lineage>
</organism>
<sequence>MKVTVALLVNVCVDIVDVVERIVDEDLVVSGCVDVVDVTGRELWMELSVVGTKVVIEGEEIPEVVINGGDGSSLGQCVCGYC</sequence>
<dbReference type="EMBL" id="QGKX02000996">
    <property type="protein sequence ID" value="KAF3552688.1"/>
    <property type="molecule type" value="Genomic_DNA"/>
</dbReference>